<gene>
    <name evidence="7" type="ORF">AA15669_0293</name>
</gene>
<dbReference type="PANTHER" id="PTHR30097">
    <property type="entry name" value="CATION EFFLUX SYSTEM PROTEIN CUSB"/>
    <property type="match status" value="1"/>
</dbReference>
<proteinExistence type="inferred from homology"/>
<evidence type="ECO:0000256" key="1">
    <source>
        <dbReference type="ARBA" id="ARBA00009477"/>
    </source>
</evidence>
<reference evidence="7" key="1">
    <citation type="submission" date="2013-04" db="EMBL/GenBank/DDBJ databases">
        <title>The genome sequencing project of 58 acetic acid bacteria.</title>
        <authorList>
            <person name="Okamoto-Kainuma A."/>
            <person name="Ishikawa M."/>
            <person name="Umino S."/>
            <person name="Koizumi Y."/>
            <person name="Shiwa Y."/>
            <person name="Yoshikawa H."/>
            <person name="Matsutani M."/>
            <person name="Matsushita K."/>
        </authorList>
    </citation>
    <scope>NUCLEOTIDE SEQUENCE</scope>
    <source>
        <strain evidence="7">DSM 15669</strain>
    </source>
</reference>
<dbReference type="Proteomes" id="UP001062901">
    <property type="component" value="Unassembled WGS sequence"/>
</dbReference>
<evidence type="ECO:0000256" key="3">
    <source>
        <dbReference type="SAM" id="Coils"/>
    </source>
</evidence>
<dbReference type="NCBIfam" id="TIGR01730">
    <property type="entry name" value="RND_mfp"/>
    <property type="match status" value="1"/>
</dbReference>
<sequence>MRASRSLITLIVLFLLIVLGGWQFWRFTHHPHEVSPEAPMVTQDGDTLRVRVGSPLHKRLIIEPVTLSASPHHIELPAQVIAVPGRSINIYTPVSGRVADIHVQPGQTVQKGDVLAVLYSGDLAQAWSDQRKAQATLALTRKAYRRATAVLSAGGNAVKDMQSAQNDLEQAQAEAHRAQERLQALGASSAEGYQPIIAPFTGTIGTVSIGVGQNVTDPTSALMTLVDTQDVWISASVPESMLSELRPTMTLSAPFDGQTCSGPITTRDPTLRTDTRRLNLYLRCSNAQGMLRPGQFTTASLSIPSQTYLQIPKTALLMNNDEVSVFVETAANVYRRRTVGIRYDEGDNVSVLSGLSNHDRIITHGAILLNDN</sequence>
<dbReference type="Gene3D" id="2.40.420.20">
    <property type="match status" value="1"/>
</dbReference>
<evidence type="ECO:0000259" key="5">
    <source>
        <dbReference type="Pfam" id="PF25954"/>
    </source>
</evidence>
<evidence type="ECO:0000256" key="4">
    <source>
        <dbReference type="SAM" id="Phobius"/>
    </source>
</evidence>
<comment type="similarity">
    <text evidence="1">Belongs to the membrane fusion protein (MFP) (TC 8.A.1) family.</text>
</comment>
<dbReference type="PANTHER" id="PTHR30097:SF4">
    <property type="entry name" value="SLR6042 PROTEIN"/>
    <property type="match status" value="1"/>
</dbReference>
<evidence type="ECO:0000259" key="6">
    <source>
        <dbReference type="Pfam" id="PF25973"/>
    </source>
</evidence>
<dbReference type="EMBL" id="BAQD01000003">
    <property type="protein sequence ID" value="GBQ05081.1"/>
    <property type="molecule type" value="Genomic_DNA"/>
</dbReference>
<feature type="transmembrane region" description="Helical" evidence="4">
    <location>
        <begin position="7"/>
        <end position="25"/>
    </location>
</feature>
<name>A0ABQ0NX12_9PROT</name>
<evidence type="ECO:0000313" key="8">
    <source>
        <dbReference type="Proteomes" id="UP001062901"/>
    </source>
</evidence>
<feature type="coiled-coil region" evidence="3">
    <location>
        <begin position="154"/>
        <end position="188"/>
    </location>
</feature>
<dbReference type="InterPro" id="IPR051909">
    <property type="entry name" value="MFP_Cation_Efflux"/>
</dbReference>
<feature type="domain" description="CusB-like beta-barrel" evidence="5">
    <location>
        <begin position="231"/>
        <end position="302"/>
    </location>
</feature>
<keyword evidence="4" id="KW-0812">Transmembrane</keyword>
<keyword evidence="4" id="KW-0472">Membrane</keyword>
<feature type="domain" description="CzcB-like barrel-sandwich hybrid" evidence="6">
    <location>
        <begin position="88"/>
        <end position="220"/>
    </location>
</feature>
<dbReference type="RefSeq" id="WP_018979835.1">
    <property type="nucleotide sequence ID" value="NZ_BAQD01000003.1"/>
</dbReference>
<dbReference type="Gene3D" id="2.40.50.100">
    <property type="match status" value="1"/>
</dbReference>
<keyword evidence="2" id="KW-0813">Transport</keyword>
<dbReference type="InterPro" id="IPR058792">
    <property type="entry name" value="Beta-barrel_RND_2"/>
</dbReference>
<dbReference type="Pfam" id="PF25954">
    <property type="entry name" value="Beta-barrel_RND_2"/>
    <property type="match status" value="1"/>
</dbReference>
<dbReference type="SUPFAM" id="SSF111369">
    <property type="entry name" value="HlyD-like secretion proteins"/>
    <property type="match status" value="1"/>
</dbReference>
<keyword evidence="8" id="KW-1185">Reference proteome</keyword>
<evidence type="ECO:0000256" key="2">
    <source>
        <dbReference type="ARBA" id="ARBA00022448"/>
    </source>
</evidence>
<dbReference type="InterPro" id="IPR006143">
    <property type="entry name" value="RND_pump_MFP"/>
</dbReference>
<accession>A0ABQ0NX12</accession>
<protein>
    <submittedName>
        <fullName evidence="7">Cation efflux system protein CzcB</fullName>
    </submittedName>
</protein>
<keyword evidence="4" id="KW-1133">Transmembrane helix</keyword>
<comment type="caution">
    <text evidence="7">The sequence shown here is derived from an EMBL/GenBank/DDBJ whole genome shotgun (WGS) entry which is preliminary data.</text>
</comment>
<evidence type="ECO:0000313" key="7">
    <source>
        <dbReference type="EMBL" id="GBQ05081.1"/>
    </source>
</evidence>
<dbReference type="Pfam" id="PF25973">
    <property type="entry name" value="BSH_CzcB"/>
    <property type="match status" value="1"/>
</dbReference>
<dbReference type="Gene3D" id="1.10.287.470">
    <property type="entry name" value="Helix hairpin bin"/>
    <property type="match status" value="1"/>
</dbReference>
<keyword evidence="3" id="KW-0175">Coiled coil</keyword>
<organism evidence="7 8">
    <name type="scientific">Saccharibacter floricola DSM 15669</name>
    <dbReference type="NCBI Taxonomy" id="1123227"/>
    <lineage>
        <taxon>Bacteria</taxon>
        <taxon>Pseudomonadati</taxon>
        <taxon>Pseudomonadota</taxon>
        <taxon>Alphaproteobacteria</taxon>
        <taxon>Acetobacterales</taxon>
        <taxon>Acetobacteraceae</taxon>
        <taxon>Saccharibacter</taxon>
    </lineage>
</organism>
<dbReference type="Gene3D" id="2.40.30.170">
    <property type="match status" value="1"/>
</dbReference>
<dbReference type="InterPro" id="IPR058647">
    <property type="entry name" value="BSH_CzcB-like"/>
</dbReference>